<dbReference type="GO" id="GO:0016042">
    <property type="term" value="P:lipid catabolic process"/>
    <property type="evidence" value="ECO:0007669"/>
    <property type="project" value="TreeGrafter"/>
</dbReference>
<name>A0A9Q0RKP8_BLOTA</name>
<dbReference type="SUPFAM" id="SSF53474">
    <property type="entry name" value="alpha/beta-Hydrolases"/>
    <property type="match status" value="1"/>
</dbReference>
<feature type="active site" description="Charge relay system" evidence="4">
    <location>
        <position position="154"/>
    </location>
</feature>
<feature type="active site" description="Nucleophile" evidence="4">
    <location>
        <position position="129"/>
    </location>
</feature>
<keyword evidence="3" id="KW-0964">Secreted</keyword>
<dbReference type="InterPro" id="IPR016272">
    <property type="entry name" value="Lipase_LIPH"/>
</dbReference>
<organism evidence="8 9">
    <name type="scientific">Blomia tropicalis</name>
    <name type="common">Mite</name>
    <dbReference type="NCBI Taxonomy" id="40697"/>
    <lineage>
        <taxon>Eukaryota</taxon>
        <taxon>Metazoa</taxon>
        <taxon>Ecdysozoa</taxon>
        <taxon>Arthropoda</taxon>
        <taxon>Chelicerata</taxon>
        <taxon>Arachnida</taxon>
        <taxon>Acari</taxon>
        <taxon>Acariformes</taxon>
        <taxon>Sarcoptiformes</taxon>
        <taxon>Astigmata</taxon>
        <taxon>Glycyphagoidea</taxon>
        <taxon>Echimyopodidae</taxon>
        <taxon>Blomia</taxon>
    </lineage>
</organism>
<dbReference type="Gene3D" id="2.60.60.20">
    <property type="entry name" value="PLAT/LH2 domain"/>
    <property type="match status" value="1"/>
</dbReference>
<evidence type="ECO:0000259" key="7">
    <source>
        <dbReference type="Pfam" id="PF00151"/>
    </source>
</evidence>
<dbReference type="InterPro" id="IPR029058">
    <property type="entry name" value="AB_hydrolase_fold"/>
</dbReference>
<evidence type="ECO:0000256" key="6">
    <source>
        <dbReference type="RuleBase" id="RU004262"/>
    </source>
</evidence>
<reference evidence="8" key="1">
    <citation type="submission" date="2022-12" db="EMBL/GenBank/DDBJ databases">
        <title>Genome assemblies of Blomia tropicalis.</title>
        <authorList>
            <person name="Cui Y."/>
        </authorList>
    </citation>
    <scope>NUCLEOTIDE SEQUENCE</scope>
    <source>
        <tissue evidence="8">Adult mites</tissue>
    </source>
</reference>
<dbReference type="PIRSF" id="PIRSF000865">
    <property type="entry name" value="Lipoprotein_lipase_LIPH"/>
    <property type="match status" value="1"/>
</dbReference>
<dbReference type="GO" id="GO:0005615">
    <property type="term" value="C:extracellular space"/>
    <property type="evidence" value="ECO:0007669"/>
    <property type="project" value="TreeGrafter"/>
</dbReference>
<dbReference type="Gene3D" id="3.40.50.1820">
    <property type="entry name" value="alpha/beta hydrolase"/>
    <property type="match status" value="1"/>
</dbReference>
<comment type="caution">
    <text evidence="8">The sequence shown here is derived from an EMBL/GenBank/DDBJ whole genome shotgun (WGS) entry which is preliminary data.</text>
</comment>
<evidence type="ECO:0000313" key="8">
    <source>
        <dbReference type="EMBL" id="KAJ6219428.1"/>
    </source>
</evidence>
<evidence type="ECO:0000256" key="3">
    <source>
        <dbReference type="ARBA" id="ARBA00022525"/>
    </source>
</evidence>
<evidence type="ECO:0000256" key="5">
    <source>
        <dbReference type="PIRSR" id="PIRSR000865-2"/>
    </source>
</evidence>
<gene>
    <name evidence="8" type="ORF">RDWZM_005240</name>
</gene>
<dbReference type="PRINTS" id="PR00821">
    <property type="entry name" value="TAGLIPASE"/>
</dbReference>
<feature type="binding site" evidence="5">
    <location>
        <position position="170"/>
    </location>
    <ligand>
        <name>Ca(2+)</name>
        <dbReference type="ChEBI" id="CHEBI:29108"/>
    </ligand>
</feature>
<dbReference type="OMA" id="RNDECKP"/>
<feature type="binding site" evidence="5">
    <location>
        <position position="165"/>
    </location>
    <ligand>
        <name>Ca(2+)</name>
        <dbReference type="ChEBI" id="CHEBI:29108"/>
    </ligand>
</feature>
<keyword evidence="9" id="KW-1185">Reference proteome</keyword>
<feature type="binding site" evidence="5">
    <location>
        <position position="173"/>
    </location>
    <ligand>
        <name>Ca(2+)</name>
        <dbReference type="ChEBI" id="CHEBI:29108"/>
    </ligand>
</feature>
<dbReference type="CDD" id="cd00707">
    <property type="entry name" value="Pancreat_lipase_like"/>
    <property type="match status" value="1"/>
</dbReference>
<evidence type="ECO:0000256" key="1">
    <source>
        <dbReference type="ARBA" id="ARBA00004613"/>
    </source>
</evidence>
<dbReference type="PANTHER" id="PTHR11610">
    <property type="entry name" value="LIPASE"/>
    <property type="match status" value="1"/>
</dbReference>
<comment type="similarity">
    <text evidence="2 6">Belongs to the AB hydrolase superfamily. Lipase family.</text>
</comment>
<protein>
    <recommendedName>
        <fullName evidence="7">Lipase domain-containing protein</fullName>
    </recommendedName>
</protein>
<keyword evidence="5" id="KW-0479">Metal-binding</keyword>
<feature type="domain" description="Lipase" evidence="7">
    <location>
        <begin position="17"/>
        <end position="324"/>
    </location>
</feature>
<keyword evidence="5" id="KW-0106">Calcium</keyword>
<dbReference type="GO" id="GO:0046872">
    <property type="term" value="F:metal ion binding"/>
    <property type="evidence" value="ECO:0007669"/>
    <property type="project" value="UniProtKB-KW"/>
</dbReference>
<comment type="subcellular location">
    <subcellularLocation>
        <location evidence="1">Secreted</location>
    </subcellularLocation>
</comment>
<dbReference type="Proteomes" id="UP001142055">
    <property type="component" value="Chromosome 2"/>
</dbReference>
<dbReference type="EMBL" id="JAPWDV010000002">
    <property type="protein sequence ID" value="KAJ6219428.1"/>
    <property type="molecule type" value="Genomic_DNA"/>
</dbReference>
<dbReference type="SUPFAM" id="SSF49723">
    <property type="entry name" value="Lipase/lipooxygenase domain (PLAT/LH2 domain)"/>
    <property type="match status" value="1"/>
</dbReference>
<dbReference type="InterPro" id="IPR000734">
    <property type="entry name" value="TAG_lipase"/>
</dbReference>
<dbReference type="InterPro" id="IPR033906">
    <property type="entry name" value="Lipase_N"/>
</dbReference>
<evidence type="ECO:0000256" key="2">
    <source>
        <dbReference type="ARBA" id="ARBA00010701"/>
    </source>
</evidence>
<feature type="binding site" evidence="5">
    <location>
        <position position="168"/>
    </location>
    <ligand>
        <name>Ca(2+)</name>
        <dbReference type="ChEBI" id="CHEBI:29108"/>
    </ligand>
</feature>
<dbReference type="GO" id="GO:0016298">
    <property type="term" value="F:lipase activity"/>
    <property type="evidence" value="ECO:0007669"/>
    <property type="project" value="InterPro"/>
</dbReference>
<dbReference type="InterPro" id="IPR036392">
    <property type="entry name" value="PLAT/LH2_dom_sf"/>
</dbReference>
<proteinExistence type="inferred from homology"/>
<dbReference type="AlphaFoldDB" id="A0A9Q0RKP8"/>
<dbReference type="PANTHER" id="PTHR11610:SF173">
    <property type="entry name" value="LIPASE DOMAIN-CONTAINING PROTEIN-RELATED"/>
    <property type="match status" value="1"/>
</dbReference>
<evidence type="ECO:0000313" key="9">
    <source>
        <dbReference type="Proteomes" id="UP001142055"/>
    </source>
</evidence>
<dbReference type="GO" id="GO:0052689">
    <property type="term" value="F:carboxylic ester hydrolase activity"/>
    <property type="evidence" value="ECO:0007669"/>
    <property type="project" value="InterPro"/>
</dbReference>
<evidence type="ECO:0000256" key="4">
    <source>
        <dbReference type="PIRSR" id="PIRSR000865-1"/>
    </source>
</evidence>
<dbReference type="InterPro" id="IPR013818">
    <property type="entry name" value="Lipase"/>
</dbReference>
<sequence length="435" mass="48897">MYTCSNPYRPFYLPWNATDKMIRESPFDPNVKTIFLIHGFTDKYDEMNWMGDLKDHILRLSTRVDLKDDHCDKNVIGVDWSKGAKTSFYAQAVANTQIVGAIVARFIKQLIQLNRNILTPDDFAVLGHSLGAQTAGFVGTHFKQEKIRTIIGLDPAGPAFSDIPETHRLDPSDAKLVVSVHTNGGEVLGDHFGIADPSGHYAFFPNGGDDQPGCEKTRAVTNVLLKGISTGISDTIVCSHRRAYRLVQVNETLLTTAHSIGYRCPSYEDFKQGKCGTCGDLDHDRNDECKPFGNWYTWWLEQLPSPNWTKPIKYFIDTTDEKPYTLFHHQIKVQTKRNIDSFKGYIKITFFGELRDSDQIKIEPGTIEGNSTYTYLLKTPKDLGRIPKALVRVGQPKLIKAAGAFGAANTDDETTNPLNVIDNIKVHFMSHEHVE</sequence>
<accession>A0A9Q0RKP8</accession>
<feature type="active site" description="Charge relay system" evidence="4">
    <location>
        <position position="240"/>
    </location>
</feature>
<dbReference type="Pfam" id="PF00151">
    <property type="entry name" value="Lipase"/>
    <property type="match status" value="1"/>
</dbReference>